<name>A0A382QSR4_9ZZZZ</name>
<dbReference type="EMBL" id="UINC01115960">
    <property type="protein sequence ID" value="SVC87361.1"/>
    <property type="molecule type" value="Genomic_DNA"/>
</dbReference>
<dbReference type="AlphaFoldDB" id="A0A382QSR4"/>
<feature type="non-terminal residue" evidence="1">
    <location>
        <position position="34"/>
    </location>
</feature>
<accession>A0A382QSR4</accession>
<evidence type="ECO:0000313" key="1">
    <source>
        <dbReference type="EMBL" id="SVC87361.1"/>
    </source>
</evidence>
<organism evidence="1">
    <name type="scientific">marine metagenome</name>
    <dbReference type="NCBI Taxonomy" id="408172"/>
    <lineage>
        <taxon>unclassified sequences</taxon>
        <taxon>metagenomes</taxon>
        <taxon>ecological metagenomes</taxon>
    </lineage>
</organism>
<sequence>MRLKIYLVFLLSLINLDAEKKDPGTVVLTFDDSV</sequence>
<reference evidence="1" key="1">
    <citation type="submission" date="2018-05" db="EMBL/GenBank/DDBJ databases">
        <authorList>
            <person name="Lanie J.A."/>
            <person name="Ng W.-L."/>
            <person name="Kazmierczak K.M."/>
            <person name="Andrzejewski T.M."/>
            <person name="Davidsen T.M."/>
            <person name="Wayne K.J."/>
            <person name="Tettelin H."/>
            <person name="Glass J.I."/>
            <person name="Rusch D."/>
            <person name="Podicherti R."/>
            <person name="Tsui H.-C.T."/>
            <person name="Winkler M.E."/>
        </authorList>
    </citation>
    <scope>NUCLEOTIDE SEQUENCE</scope>
</reference>
<protein>
    <submittedName>
        <fullName evidence="1">Uncharacterized protein</fullName>
    </submittedName>
</protein>
<gene>
    <name evidence="1" type="ORF">METZ01_LOCUS340215</name>
</gene>
<proteinExistence type="predicted"/>